<organism evidence="5 6">
    <name type="scientific">Cloacibacterium rupense</name>
    <dbReference type="NCBI Taxonomy" id="517423"/>
    <lineage>
        <taxon>Bacteria</taxon>
        <taxon>Pseudomonadati</taxon>
        <taxon>Bacteroidota</taxon>
        <taxon>Flavobacteriia</taxon>
        <taxon>Flavobacteriales</taxon>
        <taxon>Weeksellaceae</taxon>
    </lineage>
</organism>
<dbReference type="SMART" id="SM00448">
    <property type="entry name" value="REC"/>
    <property type="match status" value="1"/>
</dbReference>
<dbReference type="SUPFAM" id="SSF52172">
    <property type="entry name" value="CheY-like"/>
    <property type="match status" value="1"/>
</dbReference>
<sequence length="210" mass="24312">MKTYRVVIIEDDAEFAELQMRIVNEISQFDCEKYYVNALDFISQHQDEVDILLLDIILPQLDGIKAIPMILAKYPKVSIIVNSIRDDTETILEALRQGAVGYIDKQDFVQYIEKVLFSVMDEGAFMTPKIAKKVFNFFQVKKNHLENLTERETQVAHGIIDGLSYKLVADRLGISIDTVRMNIRNIYKKMNIHSKSELISYVVGQQYKNR</sequence>
<dbReference type="PRINTS" id="PR00038">
    <property type="entry name" value="HTHLUXR"/>
</dbReference>
<evidence type="ECO:0000259" key="3">
    <source>
        <dbReference type="PROSITE" id="PS50043"/>
    </source>
</evidence>
<evidence type="ECO:0000256" key="1">
    <source>
        <dbReference type="ARBA" id="ARBA00023125"/>
    </source>
</evidence>
<dbReference type="InterPro" id="IPR016032">
    <property type="entry name" value="Sig_transdc_resp-reg_C-effctor"/>
</dbReference>
<dbReference type="Pfam" id="PF00196">
    <property type="entry name" value="GerE"/>
    <property type="match status" value="1"/>
</dbReference>
<gene>
    <name evidence="5" type="ORF">GCM10010992_20050</name>
</gene>
<comment type="caution">
    <text evidence="5">The sequence shown here is derived from an EMBL/GenBank/DDBJ whole genome shotgun (WGS) entry which is preliminary data.</text>
</comment>
<dbReference type="PANTHER" id="PTHR43214">
    <property type="entry name" value="TWO-COMPONENT RESPONSE REGULATOR"/>
    <property type="match status" value="1"/>
</dbReference>
<dbReference type="Gene3D" id="3.40.50.2300">
    <property type="match status" value="1"/>
</dbReference>
<dbReference type="Pfam" id="PF00072">
    <property type="entry name" value="Response_reg"/>
    <property type="match status" value="1"/>
</dbReference>
<dbReference type="InterPro" id="IPR039420">
    <property type="entry name" value="WalR-like"/>
</dbReference>
<feature type="modified residue" description="4-aspartylphosphate" evidence="2">
    <location>
        <position position="55"/>
    </location>
</feature>
<keyword evidence="1" id="KW-0238">DNA-binding</keyword>
<dbReference type="EMBL" id="BMLV01000004">
    <property type="protein sequence ID" value="GGP05120.1"/>
    <property type="molecule type" value="Genomic_DNA"/>
</dbReference>
<dbReference type="RefSeq" id="WP_188617978.1">
    <property type="nucleotide sequence ID" value="NZ_BMLV01000004.1"/>
</dbReference>
<dbReference type="InterPro" id="IPR000792">
    <property type="entry name" value="Tscrpt_reg_LuxR_C"/>
</dbReference>
<feature type="domain" description="Response regulatory" evidence="4">
    <location>
        <begin position="5"/>
        <end position="120"/>
    </location>
</feature>
<dbReference type="SUPFAM" id="SSF46894">
    <property type="entry name" value="C-terminal effector domain of the bipartite response regulators"/>
    <property type="match status" value="1"/>
</dbReference>
<dbReference type="PROSITE" id="PS50110">
    <property type="entry name" value="RESPONSE_REGULATORY"/>
    <property type="match status" value="1"/>
</dbReference>
<dbReference type="InterPro" id="IPR011006">
    <property type="entry name" value="CheY-like_superfamily"/>
</dbReference>
<dbReference type="PROSITE" id="PS50043">
    <property type="entry name" value="HTH_LUXR_2"/>
    <property type="match status" value="1"/>
</dbReference>
<dbReference type="InterPro" id="IPR001789">
    <property type="entry name" value="Sig_transdc_resp-reg_receiver"/>
</dbReference>
<evidence type="ECO:0008006" key="7">
    <source>
        <dbReference type="Google" id="ProtNLM"/>
    </source>
</evidence>
<dbReference type="Proteomes" id="UP000620064">
    <property type="component" value="Unassembled WGS sequence"/>
</dbReference>
<dbReference type="CDD" id="cd06170">
    <property type="entry name" value="LuxR_C_like"/>
    <property type="match status" value="1"/>
</dbReference>
<protein>
    <recommendedName>
        <fullName evidence="7">DNA-binding response regulator, NarL/FixJ family, contains REC and HTH domains</fullName>
    </recommendedName>
</protein>
<feature type="domain" description="HTH luxR-type" evidence="3">
    <location>
        <begin position="141"/>
        <end position="206"/>
    </location>
</feature>
<dbReference type="InterPro" id="IPR036388">
    <property type="entry name" value="WH-like_DNA-bd_sf"/>
</dbReference>
<evidence type="ECO:0000313" key="6">
    <source>
        <dbReference type="Proteomes" id="UP000620064"/>
    </source>
</evidence>
<dbReference type="SMART" id="SM00421">
    <property type="entry name" value="HTH_LUXR"/>
    <property type="match status" value="1"/>
</dbReference>
<keyword evidence="2" id="KW-0597">Phosphoprotein</keyword>
<dbReference type="PROSITE" id="PS00622">
    <property type="entry name" value="HTH_LUXR_1"/>
    <property type="match status" value="1"/>
</dbReference>
<dbReference type="PANTHER" id="PTHR43214:SF43">
    <property type="entry name" value="TWO-COMPONENT RESPONSE REGULATOR"/>
    <property type="match status" value="1"/>
</dbReference>
<accession>A0ABQ2NMP9</accession>
<keyword evidence="6" id="KW-1185">Reference proteome</keyword>
<evidence type="ECO:0000256" key="2">
    <source>
        <dbReference type="PROSITE-ProRule" id="PRU00169"/>
    </source>
</evidence>
<evidence type="ECO:0000259" key="4">
    <source>
        <dbReference type="PROSITE" id="PS50110"/>
    </source>
</evidence>
<dbReference type="Gene3D" id="1.10.10.10">
    <property type="entry name" value="Winged helix-like DNA-binding domain superfamily/Winged helix DNA-binding domain"/>
    <property type="match status" value="1"/>
</dbReference>
<reference evidence="6" key="1">
    <citation type="journal article" date="2019" name="Int. J. Syst. Evol. Microbiol.">
        <title>The Global Catalogue of Microorganisms (GCM) 10K type strain sequencing project: providing services to taxonomists for standard genome sequencing and annotation.</title>
        <authorList>
            <consortium name="The Broad Institute Genomics Platform"/>
            <consortium name="The Broad Institute Genome Sequencing Center for Infectious Disease"/>
            <person name="Wu L."/>
            <person name="Ma J."/>
        </authorList>
    </citation>
    <scope>NUCLEOTIDE SEQUENCE [LARGE SCALE GENOMIC DNA]</scope>
    <source>
        <strain evidence="6">CGMCC 1.7656</strain>
    </source>
</reference>
<name>A0ABQ2NMP9_9FLAO</name>
<proteinExistence type="predicted"/>
<evidence type="ECO:0000313" key="5">
    <source>
        <dbReference type="EMBL" id="GGP05120.1"/>
    </source>
</evidence>